<dbReference type="FunFam" id="3.40.50.10440:FF:000001">
    <property type="entry name" value="Dihydroxyacetone kinase, DhaK subunit"/>
    <property type="match status" value="1"/>
</dbReference>
<comment type="catalytic activity">
    <reaction evidence="9">
        <text>D-glyceraldehyde + ATP = D-glyceraldehyde 3-phosphate + ADP + H(+)</text>
        <dbReference type="Rhea" id="RHEA:13941"/>
        <dbReference type="ChEBI" id="CHEBI:15378"/>
        <dbReference type="ChEBI" id="CHEBI:17378"/>
        <dbReference type="ChEBI" id="CHEBI:30616"/>
        <dbReference type="ChEBI" id="CHEBI:59776"/>
        <dbReference type="ChEBI" id="CHEBI:456216"/>
        <dbReference type="EC" id="2.7.1.28"/>
    </reaction>
</comment>
<dbReference type="Pfam" id="PF02734">
    <property type="entry name" value="Dak2"/>
    <property type="match status" value="1"/>
</dbReference>
<evidence type="ECO:0000313" key="15">
    <source>
        <dbReference type="EnsemblFungi" id="FOXG_13047P0"/>
    </source>
</evidence>
<evidence type="ECO:0000256" key="4">
    <source>
        <dbReference type="ARBA" id="ARBA00022679"/>
    </source>
</evidence>
<accession>A0A0D2Y9S7</accession>
<dbReference type="Gene3D" id="3.30.1180.20">
    <property type="entry name" value="Dihydroxyacetone kinase, domain 2"/>
    <property type="match status" value="1"/>
</dbReference>
<evidence type="ECO:0000256" key="3">
    <source>
        <dbReference type="ARBA" id="ARBA00008757"/>
    </source>
</evidence>
<dbReference type="FunFam" id="3.30.1180.20:FF:000001">
    <property type="entry name" value="Dihydroxyacetone kinase 1"/>
    <property type="match status" value="1"/>
</dbReference>
<dbReference type="SMART" id="SM01120">
    <property type="entry name" value="Dak2"/>
    <property type="match status" value="1"/>
</dbReference>
<dbReference type="SUPFAM" id="SSF101473">
    <property type="entry name" value="DhaL-like"/>
    <property type="match status" value="1"/>
</dbReference>
<dbReference type="InterPro" id="IPR004007">
    <property type="entry name" value="DhaL_dom"/>
</dbReference>
<reference evidence="16" key="1">
    <citation type="journal article" date="2012" name="Mol. Plant Microbe Interact.">
        <title>A highly conserved effector in Fusarium oxysporum is required for full virulence on Arabidopsis.</title>
        <authorList>
            <person name="Thatcher L.F."/>
            <person name="Gardiner D.M."/>
            <person name="Kazan K."/>
            <person name="Manners J."/>
        </authorList>
    </citation>
    <scope>NUCLEOTIDE SEQUENCE [LARGE SCALE GENOMIC DNA]</scope>
    <source>
        <strain evidence="16">Fo5176</strain>
    </source>
</reference>
<proteinExistence type="inferred from homology"/>
<evidence type="ECO:0000259" key="14">
    <source>
        <dbReference type="PROSITE" id="PS51481"/>
    </source>
</evidence>
<dbReference type="GO" id="GO:0019588">
    <property type="term" value="P:anaerobic glycerol catabolic process"/>
    <property type="evidence" value="ECO:0007669"/>
    <property type="project" value="UniProtKB-UniPathway"/>
</dbReference>
<evidence type="ECO:0000256" key="7">
    <source>
        <dbReference type="ARBA" id="ARBA00022798"/>
    </source>
</evidence>
<dbReference type="Gene3D" id="1.25.40.340">
    <property type="match status" value="1"/>
</dbReference>
<comment type="catalytic activity">
    <reaction evidence="10">
        <text>dihydroxyacetone + ATP = dihydroxyacetone phosphate + ADP + H(+)</text>
        <dbReference type="Rhea" id="RHEA:15773"/>
        <dbReference type="ChEBI" id="CHEBI:15378"/>
        <dbReference type="ChEBI" id="CHEBI:16016"/>
        <dbReference type="ChEBI" id="CHEBI:30616"/>
        <dbReference type="ChEBI" id="CHEBI:57642"/>
        <dbReference type="ChEBI" id="CHEBI:456216"/>
        <dbReference type="EC" id="2.7.1.29"/>
    </reaction>
</comment>
<evidence type="ECO:0000256" key="6">
    <source>
        <dbReference type="ARBA" id="ARBA00022777"/>
    </source>
</evidence>
<dbReference type="PANTHER" id="PTHR28629">
    <property type="entry name" value="TRIOKINASE/FMN CYCLASE"/>
    <property type="match status" value="1"/>
</dbReference>
<keyword evidence="6" id="KW-0418">Kinase</keyword>
<dbReference type="InterPro" id="IPR012734">
    <property type="entry name" value="DhaK_ATP"/>
</dbReference>
<feature type="active site" description="Tele-hemiaminal-histidine intermediate" evidence="11">
    <location>
        <position position="238"/>
    </location>
</feature>
<evidence type="ECO:0000256" key="9">
    <source>
        <dbReference type="ARBA" id="ARBA00047974"/>
    </source>
</evidence>
<evidence type="ECO:0008006" key="17">
    <source>
        <dbReference type="Google" id="ProtNLM"/>
    </source>
</evidence>
<dbReference type="Pfam" id="PF02733">
    <property type="entry name" value="Dak1"/>
    <property type="match status" value="1"/>
</dbReference>
<evidence type="ECO:0000259" key="13">
    <source>
        <dbReference type="PROSITE" id="PS51480"/>
    </source>
</evidence>
<comment type="function">
    <text evidence="1">Catalyzes both the phosphorylation of dihydroxyacetone and of glyceraldehyde.</text>
</comment>
<organism evidence="15 16">
    <name type="scientific">Fusarium oxysporum (strain Fo5176)</name>
    <name type="common">Fusarium vascular wilt</name>
    <dbReference type="NCBI Taxonomy" id="660025"/>
    <lineage>
        <taxon>Eukaryota</taxon>
        <taxon>Fungi</taxon>
        <taxon>Dikarya</taxon>
        <taxon>Ascomycota</taxon>
        <taxon>Pezizomycotina</taxon>
        <taxon>Sordariomycetes</taxon>
        <taxon>Hypocreomycetidae</taxon>
        <taxon>Hypocreales</taxon>
        <taxon>Nectriaceae</taxon>
        <taxon>Fusarium</taxon>
        <taxon>Fusarium oxysporum species complex</taxon>
    </lineage>
</organism>
<dbReference type="PROSITE" id="PS51481">
    <property type="entry name" value="DHAK"/>
    <property type="match status" value="1"/>
</dbReference>
<dbReference type="AlphaFoldDB" id="A0A0D2Y9S7"/>
<dbReference type="EnsemblFungi" id="FOXG_13047T0">
    <property type="protein sequence ID" value="FOXG_13047P0"/>
    <property type="gene ID" value="FOXG_13047"/>
</dbReference>
<evidence type="ECO:0000256" key="1">
    <source>
        <dbReference type="ARBA" id="ARBA00003264"/>
    </source>
</evidence>
<keyword evidence="5" id="KW-0547">Nucleotide-binding</keyword>
<dbReference type="SUPFAM" id="SSF82549">
    <property type="entry name" value="DAK1/DegV-like"/>
    <property type="match status" value="1"/>
</dbReference>
<dbReference type="GO" id="GO:0050354">
    <property type="term" value="F:triokinase activity"/>
    <property type="evidence" value="ECO:0007669"/>
    <property type="project" value="UniProtKB-EC"/>
</dbReference>
<keyword evidence="8" id="KW-0067">ATP-binding</keyword>
<keyword evidence="4" id="KW-0808">Transferase</keyword>
<dbReference type="InterPro" id="IPR050861">
    <property type="entry name" value="Dihydroxyacetone_Kinase"/>
</dbReference>
<protein>
    <recommendedName>
        <fullName evidence="17">Dihydroxyacetone kinase 1</fullName>
    </recommendedName>
</protein>
<dbReference type="PANTHER" id="PTHR28629:SF14">
    <property type="entry name" value="DIHYDROXYACETONE KINASE 1"/>
    <property type="match status" value="1"/>
</dbReference>
<dbReference type="STRING" id="426428.A0A0D2Y9S7"/>
<dbReference type="InterPro" id="IPR004006">
    <property type="entry name" value="DhaK_dom"/>
</dbReference>
<comment type="similarity">
    <text evidence="3">Belongs to the dihydroxyacetone kinase (DAK) family.</text>
</comment>
<dbReference type="NCBIfam" id="TIGR02361">
    <property type="entry name" value="dak_ATP"/>
    <property type="match status" value="1"/>
</dbReference>
<evidence type="ECO:0000256" key="2">
    <source>
        <dbReference type="ARBA" id="ARBA00004778"/>
    </source>
</evidence>
<comment type="pathway">
    <text evidence="2">Polyol metabolism; glycerol fermentation; glycerone phosphate from glycerol (oxidative route): step 2/2.</text>
</comment>
<dbReference type="GO" id="GO:0004371">
    <property type="term" value="F:glycerone kinase activity"/>
    <property type="evidence" value="ECO:0007669"/>
    <property type="project" value="UniProtKB-EC"/>
</dbReference>
<dbReference type="PROSITE" id="PS51480">
    <property type="entry name" value="DHAL"/>
    <property type="match status" value="1"/>
</dbReference>
<dbReference type="InterPro" id="IPR036117">
    <property type="entry name" value="DhaL_dom_sf"/>
</dbReference>
<dbReference type="Proteomes" id="UP000002489">
    <property type="component" value="Unassembled WGS sequence"/>
</dbReference>
<evidence type="ECO:0000256" key="11">
    <source>
        <dbReference type="PIRSR" id="PIRSR612734-1"/>
    </source>
</evidence>
<feature type="domain" description="DhaL" evidence="13">
    <location>
        <begin position="404"/>
        <end position="600"/>
    </location>
</feature>
<dbReference type="FunFam" id="1.25.40.340:FF:000001">
    <property type="entry name" value="Dihydroxyacetone kinase 1"/>
    <property type="match status" value="1"/>
</dbReference>
<dbReference type="GO" id="GO:0005524">
    <property type="term" value="F:ATP binding"/>
    <property type="evidence" value="ECO:0007669"/>
    <property type="project" value="UniProtKB-KW"/>
</dbReference>
<dbReference type="Gene3D" id="3.40.50.10440">
    <property type="entry name" value="Dihydroxyacetone kinase, domain 1"/>
    <property type="match status" value="1"/>
</dbReference>
<evidence type="ECO:0000256" key="5">
    <source>
        <dbReference type="ARBA" id="ARBA00022741"/>
    </source>
</evidence>
<sequence>MPDDGARIKVSHGPYFAADYAINHFPRKTYARASDSLTNPSLKVDHANKIVYQQDPQPDHVAVVSGGGSGHEPAFTGLVGQGFLTASVAGTIFASPSIDQILNGIIKCSNNSKGVLVIVMNYTGDVLNFGVAVEKARTMGIEVDMVVVGDDVGVGRSKGGKVGRRGIAGTVLVQKIACALSARGGSLKDVAAAARLAASNVASIGASLSHVYVPGRSDTSSSRLEPSKGMVELGMGIHNETGSSCEKADVTELVGKMLRQLLDTTDKDRAFLFVNAPIVLVINNLGGISVLELGAITAVVARQLASEFNIRPVRVLSGTFMTSLNGMGFSITILNLEANSSYDLLELLDAPAEAVGWSAPIKSQAWDTCQVTVSTGREAEQYEQNRRKASQIENAAYAGAYDPVRATEALVSGLRRLIRAEPEITRFDTVVGDGDCGIGLRRGAEAVLKSILDQPLAGSAVLDLTTILPLVETSMDGTSGALYVIFLHALQHAFQSKGPGVATPQAWGLALEKSSRVLARYTPARVGDRTVIDALEPFIQELLNTNNVVRAAEAARRGANSTIGMEASLGRSVYVGGTGFQQVPDPGAWGLSEFLVGLAGLDVD</sequence>
<dbReference type="GO" id="GO:0005829">
    <property type="term" value="C:cytosol"/>
    <property type="evidence" value="ECO:0007669"/>
    <property type="project" value="TreeGrafter"/>
</dbReference>
<evidence type="ECO:0000256" key="10">
    <source>
        <dbReference type="ARBA" id="ARBA00048898"/>
    </source>
</evidence>
<feature type="binding site" evidence="12">
    <location>
        <begin position="68"/>
        <end position="71"/>
    </location>
    <ligand>
        <name>substrate</name>
    </ligand>
</feature>
<feature type="domain" description="DhaK" evidence="14">
    <location>
        <begin position="23"/>
        <end position="357"/>
    </location>
</feature>
<evidence type="ECO:0000256" key="8">
    <source>
        <dbReference type="ARBA" id="ARBA00022840"/>
    </source>
</evidence>
<reference evidence="15" key="2">
    <citation type="submission" date="2025-08" db="UniProtKB">
        <authorList>
            <consortium name="EnsemblFungi"/>
        </authorList>
    </citation>
    <scope>IDENTIFICATION</scope>
    <source>
        <strain evidence="15">4287 / CBS 123668 / FGSC 9935 / NRRL 34936</strain>
    </source>
</reference>
<keyword evidence="7" id="KW-0319">Glycerol metabolism</keyword>
<feature type="binding site" evidence="12">
    <location>
        <position position="125"/>
    </location>
    <ligand>
        <name>substrate</name>
    </ligand>
</feature>
<dbReference type="UniPathway" id="UPA00617">
    <property type="reaction ID" value="UER00669"/>
</dbReference>
<evidence type="ECO:0000256" key="12">
    <source>
        <dbReference type="PIRSR" id="PIRSR612734-2"/>
    </source>
</evidence>
<evidence type="ECO:0000313" key="16">
    <source>
        <dbReference type="Proteomes" id="UP000002489"/>
    </source>
</evidence>
<name>A0A0D2Y9S7_FUSOF</name>